<name>A0A820HVA9_9BILA</name>
<comment type="caution">
    <text evidence="1">The sequence shown here is derived from an EMBL/GenBank/DDBJ whole genome shotgun (WGS) entry which is preliminary data.</text>
</comment>
<dbReference type="Proteomes" id="UP000663823">
    <property type="component" value="Unassembled WGS sequence"/>
</dbReference>
<protein>
    <submittedName>
        <fullName evidence="1">Uncharacterized protein</fullName>
    </submittedName>
</protein>
<feature type="non-terminal residue" evidence="1">
    <location>
        <position position="1"/>
    </location>
</feature>
<evidence type="ECO:0000313" key="2">
    <source>
        <dbReference type="Proteomes" id="UP000663823"/>
    </source>
</evidence>
<reference evidence="1" key="1">
    <citation type="submission" date="2021-02" db="EMBL/GenBank/DDBJ databases">
        <authorList>
            <person name="Nowell W R."/>
        </authorList>
    </citation>
    <scope>NUCLEOTIDE SEQUENCE</scope>
</reference>
<dbReference type="EMBL" id="CAJOAX010046484">
    <property type="protein sequence ID" value="CAF4299124.1"/>
    <property type="molecule type" value="Genomic_DNA"/>
</dbReference>
<sequence>QNAILPINDDFPDYIRYFLHEEQSKQSAGARNNEVISNLEKIMTDFISDIELFKKTIQDQRNSENTTENLRSEDIFTSVGTLYRLPINGNQIREQVQGIEISQGEYSAKREVLVDLPAKAASSKVVLQLKEKTSYLKDKKENL</sequence>
<organism evidence="1 2">
    <name type="scientific">Rotaria sordida</name>
    <dbReference type="NCBI Taxonomy" id="392033"/>
    <lineage>
        <taxon>Eukaryota</taxon>
        <taxon>Metazoa</taxon>
        <taxon>Spiralia</taxon>
        <taxon>Gnathifera</taxon>
        <taxon>Rotifera</taxon>
        <taxon>Eurotatoria</taxon>
        <taxon>Bdelloidea</taxon>
        <taxon>Philodinida</taxon>
        <taxon>Philodinidae</taxon>
        <taxon>Rotaria</taxon>
    </lineage>
</organism>
<accession>A0A820HVA9</accession>
<dbReference type="AlphaFoldDB" id="A0A820HVA9"/>
<proteinExistence type="predicted"/>
<evidence type="ECO:0000313" key="1">
    <source>
        <dbReference type="EMBL" id="CAF4299124.1"/>
    </source>
</evidence>
<gene>
    <name evidence="1" type="ORF">OTI717_LOCUS41986</name>
</gene>